<dbReference type="SUPFAM" id="SSF53955">
    <property type="entry name" value="Lysozyme-like"/>
    <property type="match status" value="1"/>
</dbReference>
<evidence type="ECO:0000256" key="1">
    <source>
        <dbReference type="SAM" id="SignalP"/>
    </source>
</evidence>
<comment type="caution">
    <text evidence="3">The sequence shown here is derived from an EMBL/GenBank/DDBJ whole genome shotgun (WGS) entry which is preliminary data.</text>
</comment>
<dbReference type="Pfam" id="PF13406">
    <property type="entry name" value="SLT_2"/>
    <property type="match status" value="1"/>
</dbReference>
<dbReference type="PANTHER" id="PTHR30163">
    <property type="entry name" value="MEMBRANE-BOUND LYTIC MUREIN TRANSGLYCOSYLASE B"/>
    <property type="match status" value="1"/>
</dbReference>
<reference evidence="3 4" key="1">
    <citation type="submission" date="2019-03" db="EMBL/GenBank/DDBJ databases">
        <title>Genomic analyses of the natural microbiome of Caenorhabditis elegans.</title>
        <authorList>
            <person name="Samuel B."/>
        </authorList>
    </citation>
    <scope>NUCLEOTIDE SEQUENCE [LARGE SCALE GENOMIC DNA]</scope>
    <source>
        <strain evidence="3 4">JUb102</strain>
    </source>
</reference>
<keyword evidence="1" id="KW-0732">Signal</keyword>
<dbReference type="InterPro" id="IPR043426">
    <property type="entry name" value="MltB-like"/>
</dbReference>
<dbReference type="AlphaFoldDB" id="A0A4R3NLZ8"/>
<sequence length="367" mass="40661">MKPTLLYTLVAGVLLASCSAPQTQKAATQANETRILTTAQEAAIEKEVIALDKAFPIEQREPSQFPAYVELLKQHAAAQGIKQSTIDRGFANIYFLERVVKADKGQPEKRATVTLASYLKNVLPQSRINAGVEKYYENQAVLNAISQKYGVPPQYIVSLWGLESGFGRSQGKEDVISALATLSFEGRREALFSKQLLAALEIMDKGYIPEDQQLKGSWAGAMGQSQFMPTSYLSYAADGDGDGKMDIWNNKADVFASVANYLSTEGWQSALPWGYQVSLPADFNRSLEGVKTEQGKTVQEWEKLGVKLPAFSRLSPDLKTWVVIPDDPEGRTFLVTQNFRTIMHWNRSYYFALSVCMMADGIAAKIQ</sequence>
<feature type="domain" description="Transglycosylase SLT" evidence="2">
    <location>
        <begin position="65"/>
        <end position="360"/>
    </location>
</feature>
<evidence type="ECO:0000313" key="4">
    <source>
        <dbReference type="Proteomes" id="UP000295055"/>
    </source>
</evidence>
<name>A0A4R3NLZ8_9GAMM</name>
<accession>A0A4R3NLZ8</accession>
<dbReference type="InterPro" id="IPR023346">
    <property type="entry name" value="Lysozyme-like_dom_sf"/>
</dbReference>
<dbReference type="GO" id="GO:0009253">
    <property type="term" value="P:peptidoglycan catabolic process"/>
    <property type="evidence" value="ECO:0007669"/>
    <property type="project" value="TreeGrafter"/>
</dbReference>
<proteinExistence type="predicted"/>
<dbReference type="FunFam" id="1.10.8.350:FF:000001">
    <property type="entry name" value="Lytic murein transglycosylase B"/>
    <property type="match status" value="1"/>
</dbReference>
<dbReference type="OrthoDB" id="9772911at2"/>
<dbReference type="EMBL" id="SMAS01000003">
    <property type="protein sequence ID" value="TCT35633.1"/>
    <property type="molecule type" value="Genomic_DNA"/>
</dbReference>
<evidence type="ECO:0000259" key="2">
    <source>
        <dbReference type="Pfam" id="PF13406"/>
    </source>
</evidence>
<dbReference type="RefSeq" id="WP_036948195.1">
    <property type="nucleotide sequence ID" value="NZ_CABKTH010000004.1"/>
</dbReference>
<dbReference type="Gene3D" id="1.10.8.350">
    <property type="entry name" value="Bacterial muramidase"/>
    <property type="match status" value="1"/>
</dbReference>
<dbReference type="CDD" id="cd13399">
    <property type="entry name" value="Slt35-like"/>
    <property type="match status" value="1"/>
</dbReference>
<dbReference type="InterPro" id="IPR031304">
    <property type="entry name" value="SLT_2"/>
</dbReference>
<evidence type="ECO:0000313" key="3">
    <source>
        <dbReference type="EMBL" id="TCT35633.1"/>
    </source>
</evidence>
<dbReference type="GO" id="GO:0008933">
    <property type="term" value="F:peptidoglycan lytic transglycosylase activity"/>
    <property type="evidence" value="ECO:0007669"/>
    <property type="project" value="TreeGrafter"/>
</dbReference>
<feature type="chain" id="PRO_5020732740" evidence="1">
    <location>
        <begin position="27"/>
        <end position="367"/>
    </location>
</feature>
<dbReference type="NCBIfam" id="TIGR02283">
    <property type="entry name" value="MltB_2"/>
    <property type="match status" value="1"/>
</dbReference>
<dbReference type="PROSITE" id="PS51257">
    <property type="entry name" value="PROKAR_LIPOPROTEIN"/>
    <property type="match status" value="1"/>
</dbReference>
<dbReference type="InterPro" id="IPR011970">
    <property type="entry name" value="MltB_2"/>
</dbReference>
<dbReference type="Proteomes" id="UP000295055">
    <property type="component" value="Unassembled WGS sequence"/>
</dbReference>
<protein>
    <submittedName>
        <fullName evidence="3">Membrane-bound lytic murein transglycosylase B</fullName>
    </submittedName>
</protein>
<gene>
    <name evidence="3" type="ORF">EC835_10387</name>
</gene>
<feature type="signal peptide" evidence="1">
    <location>
        <begin position="1"/>
        <end position="26"/>
    </location>
</feature>
<dbReference type="PANTHER" id="PTHR30163:SF8">
    <property type="entry name" value="LYTIC MUREIN TRANSGLYCOSYLASE"/>
    <property type="match status" value="1"/>
</dbReference>
<dbReference type="Gene3D" id="1.10.530.10">
    <property type="match status" value="1"/>
</dbReference>
<organism evidence="3 4">
    <name type="scientific">Providencia alcalifaciens</name>
    <dbReference type="NCBI Taxonomy" id="126385"/>
    <lineage>
        <taxon>Bacteria</taxon>
        <taxon>Pseudomonadati</taxon>
        <taxon>Pseudomonadota</taxon>
        <taxon>Gammaproteobacteria</taxon>
        <taxon>Enterobacterales</taxon>
        <taxon>Morganellaceae</taxon>
        <taxon>Providencia</taxon>
    </lineage>
</organism>